<feature type="compositionally biased region" description="Low complexity" evidence="1">
    <location>
        <begin position="275"/>
        <end position="284"/>
    </location>
</feature>
<dbReference type="Pfam" id="PF00535">
    <property type="entry name" value="Glycos_transf_2"/>
    <property type="match status" value="1"/>
</dbReference>
<protein>
    <recommendedName>
        <fullName evidence="2">Glycosyltransferase 2-like domain-containing protein</fullName>
    </recommendedName>
</protein>
<proteinExistence type="predicted"/>
<reference evidence="3" key="1">
    <citation type="journal article" date="2020" name="Nature">
        <title>Giant virus diversity and host interactions through global metagenomics.</title>
        <authorList>
            <person name="Schulz F."/>
            <person name="Roux S."/>
            <person name="Paez-Espino D."/>
            <person name="Jungbluth S."/>
            <person name="Walsh D.A."/>
            <person name="Denef V.J."/>
            <person name="McMahon K.D."/>
            <person name="Konstantinidis K.T."/>
            <person name="Eloe-Fadrosh E.A."/>
            <person name="Kyrpides N.C."/>
            <person name="Woyke T."/>
        </authorList>
    </citation>
    <scope>NUCLEOTIDE SEQUENCE</scope>
    <source>
        <strain evidence="3">GVMAG-M-3300009180-1</strain>
    </source>
</reference>
<name>A0A6C0F2E5_9ZZZZ</name>
<dbReference type="SUPFAM" id="SSF53448">
    <property type="entry name" value="Nucleotide-diphospho-sugar transferases"/>
    <property type="match status" value="1"/>
</dbReference>
<dbReference type="Gene3D" id="3.90.550.10">
    <property type="entry name" value="Spore Coat Polysaccharide Biosynthesis Protein SpsA, Chain A"/>
    <property type="match status" value="1"/>
</dbReference>
<feature type="domain" description="Glycosyltransferase 2-like" evidence="2">
    <location>
        <begin position="10"/>
        <end position="125"/>
    </location>
</feature>
<organism evidence="3">
    <name type="scientific">viral metagenome</name>
    <dbReference type="NCBI Taxonomy" id="1070528"/>
    <lineage>
        <taxon>unclassified sequences</taxon>
        <taxon>metagenomes</taxon>
        <taxon>organismal metagenomes</taxon>
    </lineage>
</organism>
<feature type="compositionally biased region" description="Pro residues" evidence="1">
    <location>
        <begin position="431"/>
        <end position="442"/>
    </location>
</feature>
<evidence type="ECO:0000259" key="2">
    <source>
        <dbReference type="Pfam" id="PF00535"/>
    </source>
</evidence>
<sequence>MTKKSKPFVSVCTPTFNRRPFIPIMFECFRNQTYSKDLIEWIIIDDGTDKIKDLVKGSNIPQIKYYELPEKIPLGAKRNLMHEKAKGSIIVYMDDDDYYPPERIEHAVEVLTANKKALCAGSSELYLYFKHISKMYQFGPYGPNHATAGTFAFKRELLDITKYNETACIAEEREFLKDYTIPFVQLDPLKTILIFSHVHNTFDKRRLLDNPNSSVVKESNKTVDMFIKFTDESKIKRFFLNDIDEKLAKYEAGKPSMKPDVLKQTKEIDERRKQQQQPQIIMQQDGKDPVALDPNEIINMINGLRSNLKAVMARNDELEDMLEKKTTVKFSEPIEAPSSSVQKLKKEISELEFKLKQSAIIEADLRTDIDRLRKQPPAPAKSQATIPVSAIMQTSQISELQFKLKQSSIIEAELRAEIETLRKQTPTPIQQTPPPKLTPQPKPTVFIERLKSEPELFVKV</sequence>
<dbReference type="InterPro" id="IPR001173">
    <property type="entry name" value="Glyco_trans_2-like"/>
</dbReference>
<dbReference type="InterPro" id="IPR029044">
    <property type="entry name" value="Nucleotide-diphossugar_trans"/>
</dbReference>
<feature type="region of interest" description="Disordered" evidence="1">
    <location>
        <begin position="268"/>
        <end position="287"/>
    </location>
</feature>
<evidence type="ECO:0000256" key="1">
    <source>
        <dbReference type="SAM" id="MobiDB-lite"/>
    </source>
</evidence>
<feature type="region of interest" description="Disordered" evidence="1">
    <location>
        <begin position="423"/>
        <end position="442"/>
    </location>
</feature>
<dbReference type="CDD" id="cd00761">
    <property type="entry name" value="Glyco_tranf_GTA_type"/>
    <property type="match status" value="1"/>
</dbReference>
<accession>A0A6C0F2E5</accession>
<evidence type="ECO:0000313" key="3">
    <source>
        <dbReference type="EMBL" id="QHT35242.1"/>
    </source>
</evidence>
<dbReference type="AlphaFoldDB" id="A0A6C0F2E5"/>
<dbReference type="EMBL" id="MN739015">
    <property type="protein sequence ID" value="QHT35242.1"/>
    <property type="molecule type" value="Genomic_DNA"/>
</dbReference>
<dbReference type="PANTHER" id="PTHR22916">
    <property type="entry name" value="GLYCOSYLTRANSFERASE"/>
    <property type="match status" value="1"/>
</dbReference>